<dbReference type="Proteomes" id="UP000316993">
    <property type="component" value="Unassembled WGS sequence"/>
</dbReference>
<feature type="domain" description="MucB/RseB C-terminal" evidence="6">
    <location>
        <begin position="253"/>
        <end position="352"/>
    </location>
</feature>
<evidence type="ECO:0000256" key="1">
    <source>
        <dbReference type="ARBA" id="ARBA00004418"/>
    </source>
</evidence>
<evidence type="ECO:0000313" key="8">
    <source>
        <dbReference type="Proteomes" id="UP000316993"/>
    </source>
</evidence>
<dbReference type="AlphaFoldDB" id="A0A543L996"/>
<dbReference type="EMBL" id="VFPV01000002">
    <property type="protein sequence ID" value="TQN03859.1"/>
    <property type="molecule type" value="Genomic_DNA"/>
</dbReference>
<keyword evidence="4" id="KW-0574">Periplasm</keyword>
<dbReference type="InterPro" id="IPR033434">
    <property type="entry name" value="MucB/RseB_N"/>
</dbReference>
<dbReference type="GO" id="GO:0030288">
    <property type="term" value="C:outer membrane-bounded periplasmic space"/>
    <property type="evidence" value="ECO:0007669"/>
    <property type="project" value="TreeGrafter"/>
</dbReference>
<evidence type="ECO:0000313" key="7">
    <source>
        <dbReference type="EMBL" id="TQN03859.1"/>
    </source>
</evidence>
<reference evidence="7 8" key="1">
    <citation type="submission" date="2019-06" db="EMBL/GenBank/DDBJ databases">
        <title>Genomic Encyclopedia of Archaeal and Bacterial Type Strains, Phase II (KMG-II): from individual species to whole genera.</title>
        <authorList>
            <person name="Goeker M."/>
        </authorList>
    </citation>
    <scope>NUCLEOTIDE SEQUENCE [LARGE SCALE GENOMIC DNA]</scope>
    <source>
        <strain evidence="7 8">DSM 7270</strain>
    </source>
</reference>
<organism evidence="7 8">
    <name type="scientific">Acidovorax temperans</name>
    <dbReference type="NCBI Taxonomy" id="80878"/>
    <lineage>
        <taxon>Bacteria</taxon>
        <taxon>Pseudomonadati</taxon>
        <taxon>Pseudomonadota</taxon>
        <taxon>Betaproteobacteria</taxon>
        <taxon>Burkholderiales</taxon>
        <taxon>Comamonadaceae</taxon>
        <taxon>Acidovorax</taxon>
    </lineage>
</organism>
<dbReference type="InterPro" id="IPR033436">
    <property type="entry name" value="MucB/RseB_C"/>
</dbReference>
<dbReference type="Pfam" id="PF17188">
    <property type="entry name" value="MucB_RseB_C"/>
    <property type="match status" value="1"/>
</dbReference>
<comment type="subcellular location">
    <subcellularLocation>
        <location evidence="1">Periplasm</location>
    </subcellularLocation>
</comment>
<dbReference type="Pfam" id="PF03888">
    <property type="entry name" value="MucB_RseB"/>
    <property type="match status" value="1"/>
</dbReference>
<sequence>MVFGQQKRLVADRPSASFLLTLASRMRGLVLVAGVVIGAHAHASSEGASAPAQPNRDVSQWVEHMRGAVCQSPYSGTFVVMSASGAMSSSRITQACDGGVQIEKVESLTGAPRTVYRRNGEMRTFFGSTRTVRTDRADTLAVFPQPSVVPGAQLSQYYSAKRLGSERVAGRMADVLWFKPQDDLRLGYRIWSDQATGLVMKLQTLAVDGRVVEQAAFSEIDWNAPVRAEDLSRSMDAIAGFQVVTVNVRKTSAQSEGWGLRQPVEGFVPVQCYRRTLATQADTRSVLQCSYSDGLASVSLFLEPLDAVRHADLQSQEVSMGATQLLGRKVGEDAWLTVVGEVPRKTLYRFSQAWVRLR</sequence>
<dbReference type="CDD" id="cd16327">
    <property type="entry name" value="RseB"/>
    <property type="match status" value="1"/>
</dbReference>
<comment type="caution">
    <text evidence="7">The sequence shown here is derived from an EMBL/GenBank/DDBJ whole genome shotgun (WGS) entry which is preliminary data.</text>
</comment>
<comment type="similarity">
    <text evidence="2">Belongs to the RseB family.</text>
</comment>
<dbReference type="InterPro" id="IPR005588">
    <property type="entry name" value="MucB_RseB"/>
</dbReference>
<evidence type="ECO:0000256" key="2">
    <source>
        <dbReference type="ARBA" id="ARBA00008150"/>
    </source>
</evidence>
<dbReference type="PANTHER" id="PTHR38782">
    <property type="match status" value="1"/>
</dbReference>
<evidence type="ECO:0000256" key="4">
    <source>
        <dbReference type="ARBA" id="ARBA00022764"/>
    </source>
</evidence>
<evidence type="ECO:0000259" key="6">
    <source>
        <dbReference type="Pfam" id="PF17188"/>
    </source>
</evidence>
<dbReference type="GO" id="GO:0032885">
    <property type="term" value="P:regulation of polysaccharide biosynthetic process"/>
    <property type="evidence" value="ECO:0007669"/>
    <property type="project" value="TreeGrafter"/>
</dbReference>
<dbReference type="InterPro" id="IPR038484">
    <property type="entry name" value="MucB/RseB_C_sf"/>
</dbReference>
<evidence type="ECO:0000256" key="3">
    <source>
        <dbReference type="ARBA" id="ARBA00022729"/>
    </source>
</evidence>
<accession>A0A543L996</accession>
<evidence type="ECO:0000259" key="5">
    <source>
        <dbReference type="Pfam" id="PF03888"/>
    </source>
</evidence>
<name>A0A543L996_9BURK</name>
<gene>
    <name evidence="7" type="ORF">BDD18_2561</name>
</gene>
<proteinExistence type="inferred from homology"/>
<protein>
    <submittedName>
        <fullName evidence="7">MucB/RseB-like sigma(E) regulatory protein</fullName>
    </submittedName>
</protein>
<dbReference type="PANTHER" id="PTHR38782:SF1">
    <property type="entry name" value="SIGMA-E FACTOR REGULATORY PROTEIN RSEB"/>
    <property type="match status" value="1"/>
</dbReference>
<feature type="domain" description="MucB/RseB N-terminal" evidence="5">
    <location>
        <begin position="58"/>
        <end position="234"/>
    </location>
</feature>
<dbReference type="PIRSF" id="PIRSF005427">
    <property type="entry name" value="RseB"/>
    <property type="match status" value="1"/>
</dbReference>
<keyword evidence="3" id="KW-0732">Signal</keyword>
<dbReference type="Gene3D" id="3.30.200.100">
    <property type="entry name" value="MucB/RseB, C-terminal domain"/>
    <property type="match status" value="1"/>
</dbReference>
<dbReference type="GO" id="GO:0045152">
    <property type="term" value="F:antisigma factor binding"/>
    <property type="evidence" value="ECO:0007669"/>
    <property type="project" value="TreeGrafter"/>
</dbReference>
<dbReference type="Gene3D" id="2.50.20.10">
    <property type="entry name" value="Lipoprotein localisation LolA/LolB/LppX"/>
    <property type="match status" value="1"/>
</dbReference>